<dbReference type="PANTHER" id="PTHR43792:SF16">
    <property type="entry name" value="N-ACETYLTRANSFERASE DOMAIN-CONTAINING PROTEIN"/>
    <property type="match status" value="1"/>
</dbReference>
<dbReference type="PANTHER" id="PTHR43792">
    <property type="entry name" value="GNAT FAMILY, PUTATIVE (AFU_ORTHOLOGUE AFUA_3G00765)-RELATED-RELATED"/>
    <property type="match status" value="1"/>
</dbReference>
<evidence type="ECO:0000313" key="3">
    <source>
        <dbReference type="Proteomes" id="UP000220034"/>
    </source>
</evidence>
<dbReference type="InterPro" id="IPR000182">
    <property type="entry name" value="GNAT_dom"/>
</dbReference>
<keyword evidence="3" id="KW-1185">Reference proteome</keyword>
<evidence type="ECO:0000313" key="2">
    <source>
        <dbReference type="EMBL" id="SOH92359.1"/>
    </source>
</evidence>
<organism evidence="2 3">
    <name type="scientific">Pontivivens marinum</name>
    <dbReference type="NCBI Taxonomy" id="1690039"/>
    <lineage>
        <taxon>Bacteria</taxon>
        <taxon>Pseudomonadati</taxon>
        <taxon>Pseudomonadota</taxon>
        <taxon>Alphaproteobacteria</taxon>
        <taxon>Rhodobacterales</taxon>
        <taxon>Paracoccaceae</taxon>
        <taxon>Pontivivens</taxon>
    </lineage>
</organism>
<dbReference type="Proteomes" id="UP000220034">
    <property type="component" value="Unassembled WGS sequence"/>
</dbReference>
<feature type="domain" description="N-acetyltransferase" evidence="1">
    <location>
        <begin position="9"/>
        <end position="152"/>
    </location>
</feature>
<dbReference type="RefSeq" id="WP_180955845.1">
    <property type="nucleotide sequence ID" value="NZ_OCTN01000001.1"/>
</dbReference>
<dbReference type="AlphaFoldDB" id="A0A2C9CPS3"/>
<reference evidence="3" key="1">
    <citation type="submission" date="2017-09" db="EMBL/GenBank/DDBJ databases">
        <authorList>
            <person name="Varghese N."/>
            <person name="Submissions S."/>
        </authorList>
    </citation>
    <scope>NUCLEOTIDE SEQUENCE [LARGE SCALE GENOMIC DNA]</scope>
    <source>
        <strain evidence="3">C7</strain>
    </source>
</reference>
<dbReference type="EMBL" id="OCTN01000001">
    <property type="protein sequence ID" value="SOH92359.1"/>
    <property type="molecule type" value="Genomic_DNA"/>
</dbReference>
<evidence type="ECO:0000259" key="1">
    <source>
        <dbReference type="Pfam" id="PF13302"/>
    </source>
</evidence>
<name>A0A2C9CPS3_9RHOB</name>
<sequence length="177" mass="19639">MIPTLTTDRLILRAHGDADIAASRALWSEPEVVHRIGRPAPGLRDARERVMRYLGHWHLEGFGYWAACDRSDGSYLGEVGLSRFLREMTPPLGNAPEAGWVMSTATHGRGLGGEAVAAMLQWADRHIDSDHSVCILDPEHLASRNLALRAGYSDLRDATYNNEKIRVMRRMRPAGGV</sequence>
<protein>
    <submittedName>
        <fullName evidence="2">Protein N-acetyltransferase, RimJ/RimL family</fullName>
    </submittedName>
</protein>
<dbReference type="Gene3D" id="3.40.630.30">
    <property type="match status" value="1"/>
</dbReference>
<dbReference type="Pfam" id="PF13302">
    <property type="entry name" value="Acetyltransf_3"/>
    <property type="match status" value="1"/>
</dbReference>
<dbReference type="InterPro" id="IPR016181">
    <property type="entry name" value="Acyl_CoA_acyltransferase"/>
</dbReference>
<keyword evidence="2" id="KW-0808">Transferase</keyword>
<dbReference type="GO" id="GO:0016747">
    <property type="term" value="F:acyltransferase activity, transferring groups other than amino-acyl groups"/>
    <property type="evidence" value="ECO:0007669"/>
    <property type="project" value="InterPro"/>
</dbReference>
<accession>A0A2C9CPS3</accession>
<dbReference type="InterPro" id="IPR051531">
    <property type="entry name" value="N-acetyltransferase"/>
</dbReference>
<dbReference type="SUPFAM" id="SSF55729">
    <property type="entry name" value="Acyl-CoA N-acyltransferases (Nat)"/>
    <property type="match status" value="1"/>
</dbReference>
<gene>
    <name evidence="2" type="ORF">SAMN06273572_101203</name>
</gene>
<proteinExistence type="predicted"/>